<dbReference type="InterPro" id="IPR013216">
    <property type="entry name" value="Methyltransf_11"/>
</dbReference>
<keyword evidence="3" id="KW-0808">Transferase</keyword>
<evidence type="ECO:0000256" key="1">
    <source>
        <dbReference type="SAM" id="MobiDB-lite"/>
    </source>
</evidence>
<dbReference type="RefSeq" id="WP_123691148.1">
    <property type="nucleotide sequence ID" value="NZ_AP019700.1"/>
</dbReference>
<evidence type="ECO:0000313" key="4">
    <source>
        <dbReference type="Proteomes" id="UP000278222"/>
    </source>
</evidence>
<dbReference type="GO" id="GO:0032259">
    <property type="term" value="P:methylation"/>
    <property type="evidence" value="ECO:0007669"/>
    <property type="project" value="UniProtKB-KW"/>
</dbReference>
<gene>
    <name evidence="3" type="ORF">EDC65_3212</name>
</gene>
<dbReference type="GO" id="GO:0008757">
    <property type="term" value="F:S-adenosylmethionine-dependent methyltransferase activity"/>
    <property type="evidence" value="ECO:0007669"/>
    <property type="project" value="InterPro"/>
</dbReference>
<feature type="region of interest" description="Disordered" evidence="1">
    <location>
        <begin position="236"/>
        <end position="256"/>
    </location>
</feature>
<sequence>MHADVVDLRDFYRSPLGQVARRMVNRRLREIWPTVAGLSVLGLGYATPFLGRLAEEAERVVVCMPATQGVLAWPPDAPNRATIGEEGELPFPGQFFDRILIAHALEGSEQVRPMLREAWRVLAGGGRLIIVVPNRRGLWARRDMTPFGYGHPYSAGQLSRLLRDCLFTPAQTTHALFVPPFRWRVLHRSALAWERAGERWFPRFAGVVIIEATKQIYAVPPVRAAARKRERLAAPVPMRPIGARRSDTPPAEPEAP</sequence>
<protein>
    <submittedName>
        <fullName evidence="3">Methyltransferase family protein</fullName>
    </submittedName>
</protein>
<dbReference type="EMBL" id="RJKX01000014">
    <property type="protein sequence ID" value="ROP91346.1"/>
    <property type="molecule type" value="Genomic_DNA"/>
</dbReference>
<dbReference type="Gene3D" id="3.40.50.150">
    <property type="entry name" value="Vaccinia Virus protein VP39"/>
    <property type="match status" value="1"/>
</dbReference>
<evidence type="ECO:0000259" key="2">
    <source>
        <dbReference type="Pfam" id="PF08241"/>
    </source>
</evidence>
<dbReference type="Pfam" id="PF08241">
    <property type="entry name" value="Methyltransf_11"/>
    <property type="match status" value="1"/>
</dbReference>
<dbReference type="InterPro" id="IPR029063">
    <property type="entry name" value="SAM-dependent_MTases_sf"/>
</dbReference>
<keyword evidence="4" id="KW-1185">Reference proteome</keyword>
<comment type="caution">
    <text evidence="3">The sequence shown here is derived from an EMBL/GenBank/DDBJ whole genome shotgun (WGS) entry which is preliminary data.</text>
</comment>
<feature type="domain" description="Methyltransferase type 11" evidence="2">
    <location>
        <begin position="84"/>
        <end position="130"/>
    </location>
</feature>
<dbReference type="SUPFAM" id="SSF53335">
    <property type="entry name" value="S-adenosyl-L-methionine-dependent methyltransferases"/>
    <property type="match status" value="1"/>
</dbReference>
<keyword evidence="3" id="KW-0489">Methyltransferase</keyword>
<name>A0A3N1LLP8_9PROT</name>
<proteinExistence type="predicted"/>
<evidence type="ECO:0000313" key="3">
    <source>
        <dbReference type="EMBL" id="ROP91346.1"/>
    </source>
</evidence>
<dbReference type="AlphaFoldDB" id="A0A3N1LLP8"/>
<accession>A0A3N1LLP8</accession>
<dbReference type="Proteomes" id="UP000278222">
    <property type="component" value="Unassembled WGS sequence"/>
</dbReference>
<reference evidence="3 4" key="1">
    <citation type="submission" date="2018-11" db="EMBL/GenBank/DDBJ databases">
        <title>Genomic Encyclopedia of Type Strains, Phase IV (KMG-IV): sequencing the most valuable type-strain genomes for metagenomic binning, comparative biology and taxonomic classification.</title>
        <authorList>
            <person name="Goeker M."/>
        </authorList>
    </citation>
    <scope>NUCLEOTIDE SEQUENCE [LARGE SCALE GENOMIC DNA]</scope>
    <source>
        <strain evidence="3 4">DSM 5900</strain>
    </source>
</reference>
<organism evidence="3 4">
    <name type="scientific">Stella humosa</name>
    <dbReference type="NCBI Taxonomy" id="94"/>
    <lineage>
        <taxon>Bacteria</taxon>
        <taxon>Pseudomonadati</taxon>
        <taxon>Pseudomonadota</taxon>
        <taxon>Alphaproteobacteria</taxon>
        <taxon>Rhodospirillales</taxon>
        <taxon>Stellaceae</taxon>
        <taxon>Stella</taxon>
    </lineage>
</organism>
<dbReference type="OrthoDB" id="9800231at2"/>